<proteinExistence type="predicted"/>
<evidence type="ECO:0000313" key="7">
    <source>
        <dbReference type="Proteomes" id="UP000661163"/>
    </source>
</evidence>
<evidence type="ECO:0000256" key="1">
    <source>
        <dbReference type="ARBA" id="ARBA00004141"/>
    </source>
</evidence>
<dbReference type="RefSeq" id="WP_130722701.1">
    <property type="nucleotide sequence ID" value="NZ_SINB01000003.1"/>
</dbReference>
<dbReference type="SUPFAM" id="SSF161111">
    <property type="entry name" value="Cation efflux protein transmembrane domain-like"/>
    <property type="match status" value="1"/>
</dbReference>
<evidence type="ECO:0000256" key="3">
    <source>
        <dbReference type="ARBA" id="ARBA00022989"/>
    </source>
</evidence>
<name>A0AAE4YV90_9HYPH</name>
<dbReference type="Proteomes" id="UP000661163">
    <property type="component" value="Unassembled WGS sequence"/>
</dbReference>
<dbReference type="InterPro" id="IPR027469">
    <property type="entry name" value="Cation_efflux_TMD_sf"/>
</dbReference>
<keyword evidence="3 5" id="KW-1133">Transmembrane helix</keyword>
<evidence type="ECO:0000313" key="6">
    <source>
        <dbReference type="EMBL" id="NEI51601.1"/>
    </source>
</evidence>
<reference evidence="6 7" key="1">
    <citation type="submission" date="2019-12" db="EMBL/GenBank/DDBJ databases">
        <title>Rhizobium genotypes associated with high levels of biological nitrogen fixation by grain legumes in a temperate-maritime cropping system.</title>
        <authorList>
            <person name="Maluk M."/>
            <person name="Francesc Ferrando Molina F."/>
            <person name="Lopez Del Egido L."/>
            <person name="Lafos M."/>
            <person name="Langarica-Fuentes A."/>
            <person name="Gebre Yohannes G."/>
            <person name="Young M.W."/>
            <person name="Martin P."/>
            <person name="Gantlett R."/>
            <person name="Kenicer G."/>
            <person name="Hawes C."/>
            <person name="Begg G.S."/>
            <person name="Quilliam R.S."/>
            <person name="Squire G.R."/>
            <person name="Poole P.S."/>
            <person name="Young P.W."/>
            <person name="Iannetta P.M."/>
            <person name="James E.K."/>
        </authorList>
    </citation>
    <scope>NUCLEOTIDE SEQUENCE [LARGE SCALE GENOMIC DNA]</scope>
    <source>
        <strain evidence="6 7">JHI985</strain>
    </source>
</reference>
<feature type="transmembrane region" description="Helical" evidence="5">
    <location>
        <begin position="73"/>
        <end position="93"/>
    </location>
</feature>
<dbReference type="GO" id="GO:0016020">
    <property type="term" value="C:membrane"/>
    <property type="evidence" value="ECO:0007669"/>
    <property type="project" value="UniProtKB-SubCell"/>
</dbReference>
<organism evidence="6 7">
    <name type="scientific">Rhizobium ruizarguesonis</name>
    <dbReference type="NCBI Taxonomy" id="2081791"/>
    <lineage>
        <taxon>Bacteria</taxon>
        <taxon>Pseudomonadati</taxon>
        <taxon>Pseudomonadota</taxon>
        <taxon>Alphaproteobacteria</taxon>
        <taxon>Hyphomicrobiales</taxon>
        <taxon>Rhizobiaceae</taxon>
        <taxon>Rhizobium/Agrobacterium group</taxon>
        <taxon>Rhizobium</taxon>
    </lineage>
</organism>
<accession>A0AAE4YV90</accession>
<comment type="caution">
    <text evidence="6">The sequence shown here is derived from an EMBL/GenBank/DDBJ whole genome shotgun (WGS) entry which is preliminary data.</text>
</comment>
<evidence type="ECO:0000256" key="5">
    <source>
        <dbReference type="SAM" id="Phobius"/>
    </source>
</evidence>
<dbReference type="AlphaFoldDB" id="A0AAE4YV90"/>
<feature type="transmembrane region" description="Helical" evidence="5">
    <location>
        <begin position="30"/>
        <end position="53"/>
    </location>
</feature>
<dbReference type="EMBL" id="WUFC01000029">
    <property type="protein sequence ID" value="NEI51601.1"/>
    <property type="molecule type" value="Genomic_DNA"/>
</dbReference>
<keyword evidence="2 5" id="KW-0812">Transmembrane</keyword>
<protein>
    <submittedName>
        <fullName evidence="6">Uncharacterized protein</fullName>
    </submittedName>
</protein>
<sequence>MAVLIMLLVPAIAFFWTAWQKFEVPFPAEPLALGLTGLGEIVVNASCVCLLAAFRQAGARARRRLLSTRNDAIANTAIIAAGVLALYVALATAQSDRRLRYSLDAANEVWAAAQEEHQDVA</sequence>
<keyword evidence="4 5" id="KW-0472">Membrane</keyword>
<gene>
    <name evidence="6" type="ORF">GR217_28510</name>
</gene>
<evidence type="ECO:0000256" key="4">
    <source>
        <dbReference type="ARBA" id="ARBA00023136"/>
    </source>
</evidence>
<comment type="subcellular location">
    <subcellularLocation>
        <location evidence="1">Membrane</location>
        <topology evidence="1">Multi-pass membrane protein</topology>
    </subcellularLocation>
</comment>
<evidence type="ECO:0000256" key="2">
    <source>
        <dbReference type="ARBA" id="ARBA00022692"/>
    </source>
</evidence>